<organism evidence="1 2">
    <name type="scientific">Ixodes persulcatus</name>
    <name type="common">Taiga tick</name>
    <dbReference type="NCBI Taxonomy" id="34615"/>
    <lineage>
        <taxon>Eukaryota</taxon>
        <taxon>Metazoa</taxon>
        <taxon>Ecdysozoa</taxon>
        <taxon>Arthropoda</taxon>
        <taxon>Chelicerata</taxon>
        <taxon>Arachnida</taxon>
        <taxon>Acari</taxon>
        <taxon>Parasitiformes</taxon>
        <taxon>Ixodida</taxon>
        <taxon>Ixodoidea</taxon>
        <taxon>Ixodidae</taxon>
        <taxon>Ixodinae</taxon>
        <taxon>Ixodes</taxon>
    </lineage>
</organism>
<evidence type="ECO:0000313" key="2">
    <source>
        <dbReference type="Proteomes" id="UP000805193"/>
    </source>
</evidence>
<comment type="caution">
    <text evidence="1">The sequence shown here is derived from an EMBL/GenBank/DDBJ whole genome shotgun (WGS) entry which is preliminary data.</text>
</comment>
<keyword evidence="2" id="KW-1185">Reference proteome</keyword>
<proteinExistence type="predicted"/>
<gene>
    <name evidence="1" type="ORF">HPB47_014938</name>
</gene>
<evidence type="ECO:0000313" key="1">
    <source>
        <dbReference type="EMBL" id="KAG0443426.1"/>
    </source>
</evidence>
<protein>
    <submittedName>
        <fullName evidence="1">Uncharacterized protein</fullName>
    </submittedName>
</protein>
<name>A0AC60QYC2_IXOPE</name>
<sequence length="833" mass="95067">MGRLDRHSNGVVIATVTTTVVIILVVFITTERNVFLSRKSSPASEPPTDEPPALPWALIDRQSYLSHRIVYTGGRHAKRLPGNVVPLHYDLEIEPHIGDRSSEEDTFSGKVTIRFRCIVATSTITMHSTPELKVSLGSRVTPGVMVRHASNSFYKMWAKSLTLHAYDEFLVIKLLGKLNANQTYLVTMHFHGKLGQDRGFYKYHYKVNGTLKHHKLVADHFQTTMPMSTYTLAFAVLNFTSQTNGNVTLWSLNGKAPYLKYALEVTPVLVKFYEELFGISYPLPKLNMISLPSFLANAMENWGLLTFHEQCLTFDETTTPHKKPLIAGLIAHEVAHQWFGDLVTMDWWGDMWLNEGFATYMQYTGAHFLEHQWEMAYLKKYSYGNVHQDQLFEELTLAQRGPVDVKRVMRNWTKHAGYPLVTVNRLYGKASAVFSQQDYLTLANAGETAKKLPKNKSSASWEIPITYTTKAAANFSKTAVVHWLSTDEATFTNIPDDNEGWLLVNVRRVGYFRVNYDKENWKRLLAQLRENPRIIHALNRAQLIDDALDLAKFGLMPYSTALEILETIQSEKNYLPWKSALDAIHELDFLIQKTNFYNKFKAFVRSLLSDRFQTFVRERKSIYNIRLTRESLSKNPWRARIVLCQGIRMNNGSHWDFIMNAVRDTKAENAKRAAVRALGCSRQTHQLLSLLNLTTYGKPSPVRAHYVYEALAETADGQRLAINYLLDNFPALVLSHGTGFTMRQIIQTVVTSVRNISDFFKMKQFFDVSVKGNHYAEKLEVAFSSALAEASKALAWTQRHADSVEDWLNQKTVRSPSLNDNLNRGNFTSGSSW</sequence>
<feature type="non-terminal residue" evidence="1">
    <location>
        <position position="833"/>
    </location>
</feature>
<dbReference type="EMBL" id="JABSTQ010003455">
    <property type="protein sequence ID" value="KAG0443426.1"/>
    <property type="molecule type" value="Genomic_DNA"/>
</dbReference>
<reference evidence="1 2" key="1">
    <citation type="journal article" date="2020" name="Cell">
        <title>Large-Scale Comparative Analyses of Tick Genomes Elucidate Their Genetic Diversity and Vector Capacities.</title>
        <authorList>
            <consortium name="Tick Genome and Microbiome Consortium (TIGMIC)"/>
            <person name="Jia N."/>
            <person name="Wang J."/>
            <person name="Shi W."/>
            <person name="Du L."/>
            <person name="Sun Y."/>
            <person name="Zhan W."/>
            <person name="Jiang J.F."/>
            <person name="Wang Q."/>
            <person name="Zhang B."/>
            <person name="Ji P."/>
            <person name="Bell-Sakyi L."/>
            <person name="Cui X.M."/>
            <person name="Yuan T.T."/>
            <person name="Jiang B.G."/>
            <person name="Yang W.F."/>
            <person name="Lam T.T."/>
            <person name="Chang Q.C."/>
            <person name="Ding S.J."/>
            <person name="Wang X.J."/>
            <person name="Zhu J.G."/>
            <person name="Ruan X.D."/>
            <person name="Zhao L."/>
            <person name="Wei J.T."/>
            <person name="Ye R.Z."/>
            <person name="Que T.C."/>
            <person name="Du C.H."/>
            <person name="Zhou Y.H."/>
            <person name="Cheng J.X."/>
            <person name="Dai P.F."/>
            <person name="Guo W.B."/>
            <person name="Han X.H."/>
            <person name="Huang E.J."/>
            <person name="Li L.F."/>
            <person name="Wei W."/>
            <person name="Gao Y.C."/>
            <person name="Liu J.Z."/>
            <person name="Shao H.Z."/>
            <person name="Wang X."/>
            <person name="Wang C.C."/>
            <person name="Yang T.C."/>
            <person name="Huo Q.B."/>
            <person name="Li W."/>
            <person name="Chen H.Y."/>
            <person name="Chen S.E."/>
            <person name="Zhou L.G."/>
            <person name="Ni X.B."/>
            <person name="Tian J.H."/>
            <person name="Sheng Y."/>
            <person name="Liu T."/>
            <person name="Pan Y.S."/>
            <person name="Xia L.Y."/>
            <person name="Li J."/>
            <person name="Zhao F."/>
            <person name="Cao W.C."/>
        </authorList>
    </citation>
    <scope>NUCLEOTIDE SEQUENCE [LARGE SCALE GENOMIC DNA]</scope>
    <source>
        <strain evidence="1">Iper-2018</strain>
    </source>
</reference>
<accession>A0AC60QYC2</accession>
<dbReference type="Proteomes" id="UP000805193">
    <property type="component" value="Unassembled WGS sequence"/>
</dbReference>